<comment type="caution">
    <text evidence="1">The sequence shown here is derived from an EMBL/GenBank/DDBJ whole genome shotgun (WGS) entry which is preliminary data.</text>
</comment>
<dbReference type="AlphaFoldDB" id="B6XDJ7"/>
<dbReference type="Proteomes" id="UP000003729">
    <property type="component" value="Unassembled WGS sequence"/>
</dbReference>
<dbReference type="EMBL" id="ABXW01000037">
    <property type="protein sequence ID" value="EEB46530.1"/>
    <property type="molecule type" value="Genomic_DNA"/>
</dbReference>
<evidence type="ECO:0000313" key="2">
    <source>
        <dbReference type="Proteomes" id="UP000003729"/>
    </source>
</evidence>
<reference evidence="1 2" key="1">
    <citation type="submission" date="2008-10" db="EMBL/GenBank/DDBJ databases">
        <title>Draft genome sequence of Providencia alcalifaciens (DSM 30120).</title>
        <authorList>
            <person name="Sudarsanam P."/>
            <person name="Ley R."/>
            <person name="Guruge J."/>
            <person name="Turnbaugh P.J."/>
            <person name="Mahowald M."/>
            <person name="Liep D."/>
            <person name="Gordon J."/>
        </authorList>
    </citation>
    <scope>NUCLEOTIDE SEQUENCE [LARGE SCALE GENOMIC DNA]</scope>
    <source>
        <strain evidence="1 2">DSM 30120</strain>
    </source>
</reference>
<name>B6XDJ7_9GAMM</name>
<sequence>MSTGKRLFIWLNTERKWNIFKTFLCKYTQQYIPIVSKERHHKAKPLWLNKSVSVEVLKKKCAFKAFKLAGAAEIFIRYKEANKACKKAIRQAKNRD</sequence>
<evidence type="ECO:0000313" key="1">
    <source>
        <dbReference type="EMBL" id="EEB46530.1"/>
    </source>
</evidence>
<reference evidence="1 2" key="2">
    <citation type="submission" date="2008-10" db="EMBL/GenBank/DDBJ databases">
        <authorList>
            <person name="Fulton L."/>
            <person name="Clifton S."/>
            <person name="Fulton B."/>
            <person name="Xu J."/>
            <person name="Minx P."/>
            <person name="Pepin K.H."/>
            <person name="Johnson M."/>
            <person name="Bhonagiri V."/>
            <person name="Nash W.E."/>
            <person name="Mardis E.R."/>
            <person name="Wilson R.K."/>
        </authorList>
    </citation>
    <scope>NUCLEOTIDE SEQUENCE [LARGE SCALE GENOMIC DNA]</scope>
    <source>
        <strain evidence="1 2">DSM 30120</strain>
    </source>
</reference>
<organism evidence="1 2">
    <name type="scientific">Providencia alcalifaciens DSM 30120</name>
    <dbReference type="NCBI Taxonomy" id="520999"/>
    <lineage>
        <taxon>Bacteria</taxon>
        <taxon>Pseudomonadati</taxon>
        <taxon>Pseudomonadota</taxon>
        <taxon>Gammaproteobacteria</taxon>
        <taxon>Enterobacterales</taxon>
        <taxon>Morganellaceae</taxon>
        <taxon>Providencia</taxon>
    </lineage>
</organism>
<protein>
    <submittedName>
        <fullName evidence="1">Uncharacterized protein</fullName>
    </submittedName>
</protein>
<proteinExistence type="predicted"/>
<accession>B6XDJ7</accession>
<gene>
    <name evidence="1" type="ORF">PROVALCAL_01419</name>
</gene>